<name>A0ABN1QQ04_9ACTN</name>
<keyword evidence="1" id="KW-0560">Oxidoreductase</keyword>
<evidence type="ECO:0000256" key="2">
    <source>
        <dbReference type="ARBA" id="ARBA00023033"/>
    </source>
</evidence>
<gene>
    <name evidence="4" type="ORF">GCM10009560_59970</name>
</gene>
<comment type="caution">
    <text evidence="4">The sequence shown here is derived from an EMBL/GenBank/DDBJ whole genome shotgun (WGS) entry which is preliminary data.</text>
</comment>
<dbReference type="Pfam" id="PF00296">
    <property type="entry name" value="Bac_luciferase"/>
    <property type="match status" value="1"/>
</dbReference>
<evidence type="ECO:0000313" key="5">
    <source>
        <dbReference type="Proteomes" id="UP001501578"/>
    </source>
</evidence>
<dbReference type="PANTHER" id="PTHR30137:SF8">
    <property type="entry name" value="BLR5498 PROTEIN"/>
    <property type="match status" value="1"/>
</dbReference>
<protein>
    <submittedName>
        <fullName evidence="4">LLM class flavin-dependent oxidoreductase</fullName>
    </submittedName>
</protein>
<keyword evidence="2" id="KW-0503">Monooxygenase</keyword>
<dbReference type="InterPro" id="IPR050766">
    <property type="entry name" value="Bact_Lucif_Oxidored"/>
</dbReference>
<accession>A0ABN1QQ04</accession>
<reference evidence="4 5" key="1">
    <citation type="journal article" date="2019" name="Int. J. Syst. Evol. Microbiol.">
        <title>The Global Catalogue of Microorganisms (GCM) 10K type strain sequencing project: providing services to taxonomists for standard genome sequencing and annotation.</title>
        <authorList>
            <consortium name="The Broad Institute Genomics Platform"/>
            <consortium name="The Broad Institute Genome Sequencing Center for Infectious Disease"/>
            <person name="Wu L."/>
            <person name="Ma J."/>
        </authorList>
    </citation>
    <scope>NUCLEOTIDE SEQUENCE [LARGE SCALE GENOMIC DNA]</scope>
    <source>
        <strain evidence="4 5">JCM 11136</strain>
    </source>
</reference>
<dbReference type="Gene3D" id="3.20.20.30">
    <property type="entry name" value="Luciferase-like domain"/>
    <property type="match status" value="1"/>
</dbReference>
<evidence type="ECO:0000256" key="1">
    <source>
        <dbReference type="ARBA" id="ARBA00023002"/>
    </source>
</evidence>
<dbReference type="PANTHER" id="PTHR30137">
    <property type="entry name" value="LUCIFERASE-LIKE MONOOXYGENASE"/>
    <property type="match status" value="1"/>
</dbReference>
<dbReference type="InterPro" id="IPR011251">
    <property type="entry name" value="Luciferase-like_dom"/>
</dbReference>
<dbReference type="EMBL" id="BAAAHQ010000038">
    <property type="protein sequence ID" value="GAA0945221.1"/>
    <property type="molecule type" value="Genomic_DNA"/>
</dbReference>
<evidence type="ECO:0000259" key="3">
    <source>
        <dbReference type="Pfam" id="PF00296"/>
    </source>
</evidence>
<keyword evidence="5" id="KW-1185">Reference proteome</keyword>
<evidence type="ECO:0000313" key="4">
    <source>
        <dbReference type="EMBL" id="GAA0945221.1"/>
    </source>
</evidence>
<feature type="domain" description="Luciferase-like" evidence="3">
    <location>
        <begin position="41"/>
        <end position="383"/>
    </location>
</feature>
<dbReference type="SUPFAM" id="SSF51679">
    <property type="entry name" value="Bacterial luciferase-like"/>
    <property type="match status" value="1"/>
</dbReference>
<sequence>MPLRDPAERIPVKFSIFLNPQIPGSGYAAEENAKARRPIGRDTESYQRLLHEVREIAVHADRIGFDALMMTEHHFHSEGMEFSVNPLMFLTDLAARTERILLAPLGMVLPAWDPIRAAEDVALLDQFSRGRLRLGVARGYQNRWMNVLGQRWKAAAARSDGSASDTRNFDVFGEVLKIMKMAWTQDTVRYRSDVLDYEIPYPYEGIEGWPAVEWTRTFGAPGEIADDGRVQAVSVCPRPYQNPHPELWQPFTISDRSVIRAAQEDILPWMFTPNPDDHAAKAKLYQEESARQGRHYKLGEHTGILKIVGIADTAQEAMDTFGRSIPKDFAAFFGPFGYLEVLRKKEDEKHRPISPEKGDARRMNDVEMALFGTPDDVKRGIQRMLDRMPDLEWFGLYMQGQQGVLPLDTVKRNLELFATKVIPEFQ</sequence>
<proteinExistence type="predicted"/>
<dbReference type="Proteomes" id="UP001501578">
    <property type="component" value="Unassembled WGS sequence"/>
</dbReference>
<organism evidence="4 5">
    <name type="scientific">Nonomuraea longicatena</name>
    <dbReference type="NCBI Taxonomy" id="83682"/>
    <lineage>
        <taxon>Bacteria</taxon>
        <taxon>Bacillati</taxon>
        <taxon>Actinomycetota</taxon>
        <taxon>Actinomycetes</taxon>
        <taxon>Streptosporangiales</taxon>
        <taxon>Streptosporangiaceae</taxon>
        <taxon>Nonomuraea</taxon>
    </lineage>
</organism>
<dbReference type="InterPro" id="IPR036661">
    <property type="entry name" value="Luciferase-like_sf"/>
</dbReference>